<feature type="transmembrane region" description="Helical" evidence="1">
    <location>
        <begin position="307"/>
        <end position="325"/>
    </location>
</feature>
<evidence type="ECO:0008006" key="4">
    <source>
        <dbReference type="Google" id="ProtNLM"/>
    </source>
</evidence>
<sequence length="362" mass="41793">MLGIGGITCFIRLYGYIITSKVSTFFYFFACSSFWFLPISYFNDLQIQLTSLSANQDNYFSYSLNGDTLIIPFIPTFILLACSLISWEKRNQTDHLLFAMPFTRKELFLSKWLFGTIVIIFIMSLNIILMYFILTVNLFNQYQSFGPILTLLCYVTITWIAIFTIAIFIGTIAGNVISHSILSLVFIILPSGLSMLLFHFTWIHTNISTTEFFLKKANYTSYVENIEVFAPTNNTYISYTFNPKVKEVNINNLKESVTVQHQFQPIRKLITPILYILFLLPLGVFFYNRTKNENNGKLLLFTKLQRLFIPCVTICFALLGGWLTGEKNDPILSYYAGFLIIGVFSYVVLNYSINKKFLLRTK</sequence>
<accession>A0AB37YX39</accession>
<organism evidence="2 3">
    <name type="scientific">Bacillus wiedmannii</name>
    <dbReference type="NCBI Taxonomy" id="1890302"/>
    <lineage>
        <taxon>Bacteria</taxon>
        <taxon>Bacillati</taxon>
        <taxon>Bacillota</taxon>
        <taxon>Bacilli</taxon>
        <taxon>Bacillales</taxon>
        <taxon>Bacillaceae</taxon>
        <taxon>Bacillus</taxon>
        <taxon>Bacillus cereus group</taxon>
    </lineage>
</organism>
<reference evidence="2 3" key="1">
    <citation type="submission" date="2016-08" db="EMBL/GenBank/DDBJ databases">
        <authorList>
            <person name="Loux V."/>
            <person name="Rue O."/>
        </authorList>
    </citation>
    <scope>NUCLEOTIDE SEQUENCE [LARGE SCALE GENOMIC DNA]</scope>
    <source>
        <strain evidence="2 3">WSBC_10311</strain>
    </source>
</reference>
<dbReference type="InterPro" id="IPR053046">
    <property type="entry name" value="ABC-5_transporter"/>
</dbReference>
<dbReference type="InterPro" id="IPR025699">
    <property type="entry name" value="ABC2_memb-like"/>
</dbReference>
<name>A0AB37YX39_9BACI</name>
<feature type="transmembrane region" description="Helical" evidence="1">
    <location>
        <begin position="22"/>
        <end position="42"/>
    </location>
</feature>
<feature type="transmembrane region" description="Helical" evidence="1">
    <location>
        <begin position="108"/>
        <end position="133"/>
    </location>
</feature>
<keyword evidence="1" id="KW-0812">Transmembrane</keyword>
<feature type="transmembrane region" description="Helical" evidence="1">
    <location>
        <begin position="69"/>
        <end position="87"/>
    </location>
</feature>
<evidence type="ECO:0000313" key="3">
    <source>
        <dbReference type="Proteomes" id="UP000195728"/>
    </source>
</evidence>
<feature type="transmembrane region" description="Helical" evidence="1">
    <location>
        <begin position="145"/>
        <end position="169"/>
    </location>
</feature>
<gene>
    <name evidence="2" type="ORF">BC10311_04464</name>
</gene>
<dbReference type="Proteomes" id="UP000195728">
    <property type="component" value="Unassembled WGS sequence"/>
</dbReference>
<protein>
    <recommendedName>
        <fullName evidence="4">ABC transporter permease</fullName>
    </recommendedName>
</protein>
<dbReference type="AlphaFoldDB" id="A0AB37YX39"/>
<dbReference type="Pfam" id="PF13346">
    <property type="entry name" value="ABC2_membrane_5"/>
    <property type="match status" value="1"/>
</dbReference>
<feature type="transmembrane region" description="Helical" evidence="1">
    <location>
        <begin position="181"/>
        <end position="203"/>
    </location>
</feature>
<keyword evidence="1" id="KW-0472">Membrane</keyword>
<keyword evidence="1" id="KW-1133">Transmembrane helix</keyword>
<dbReference type="EMBL" id="FMBG01000021">
    <property type="protein sequence ID" value="SCC56367.1"/>
    <property type="molecule type" value="Genomic_DNA"/>
</dbReference>
<evidence type="ECO:0000256" key="1">
    <source>
        <dbReference type="SAM" id="Phobius"/>
    </source>
</evidence>
<dbReference type="PANTHER" id="PTHR39177">
    <property type="entry name" value="ABC TRANSPORTER PERMEASE YTRC-RELATED"/>
    <property type="match status" value="1"/>
</dbReference>
<proteinExistence type="predicted"/>
<dbReference type="PANTHER" id="PTHR39177:SF1">
    <property type="entry name" value="ABC TRANSPORTER PERMEASE YTRC-RELATED"/>
    <property type="match status" value="1"/>
</dbReference>
<evidence type="ECO:0000313" key="2">
    <source>
        <dbReference type="EMBL" id="SCC56367.1"/>
    </source>
</evidence>
<comment type="caution">
    <text evidence="2">The sequence shown here is derived from an EMBL/GenBank/DDBJ whole genome shotgun (WGS) entry which is preliminary data.</text>
</comment>
<feature type="transmembrane region" description="Helical" evidence="1">
    <location>
        <begin position="331"/>
        <end position="353"/>
    </location>
</feature>
<feature type="transmembrane region" description="Helical" evidence="1">
    <location>
        <begin position="269"/>
        <end position="287"/>
    </location>
</feature>